<keyword evidence="8 9" id="KW-0472">Membrane</keyword>
<evidence type="ECO:0000256" key="4">
    <source>
        <dbReference type="ARBA" id="ARBA00022475"/>
    </source>
</evidence>
<feature type="transmembrane region" description="Helical" evidence="9">
    <location>
        <begin position="22"/>
        <end position="40"/>
    </location>
</feature>
<evidence type="ECO:0000256" key="8">
    <source>
        <dbReference type="ARBA" id="ARBA00023136"/>
    </source>
</evidence>
<feature type="transmembrane region" description="Helical" evidence="9">
    <location>
        <begin position="233"/>
        <end position="253"/>
    </location>
</feature>
<organism evidence="10 11">
    <name type="scientific">Myroides odoratimimus</name>
    <dbReference type="NCBI Taxonomy" id="76832"/>
    <lineage>
        <taxon>Bacteria</taxon>
        <taxon>Pseudomonadati</taxon>
        <taxon>Bacteroidota</taxon>
        <taxon>Flavobacteriia</taxon>
        <taxon>Flavobacteriales</taxon>
        <taxon>Flavobacteriaceae</taxon>
        <taxon>Myroides</taxon>
    </lineage>
</organism>
<dbReference type="PANTHER" id="PTHR36106:SF1">
    <property type="entry name" value="ANAEROBIC C4-DICARBOXYLATE TRANSPORTER DCUB"/>
    <property type="match status" value="1"/>
</dbReference>
<evidence type="ECO:0000256" key="2">
    <source>
        <dbReference type="ARBA" id="ARBA00006413"/>
    </source>
</evidence>
<reference evidence="10 11" key="1">
    <citation type="journal article" date="2016" name="J. Zhejiang Univ. Sci. B">
        <title>Antibiotic resistance mechanisms of Myroides sp.</title>
        <authorList>
            <person name="Hu S."/>
            <person name="Yuan S."/>
            <person name="Qu H."/>
            <person name="Jiang T."/>
            <person name="Zhou Y."/>
            <person name="Wang M."/>
            <person name="Ming D."/>
        </authorList>
    </citation>
    <scope>NUCLEOTIDE SEQUENCE [LARGE SCALE GENOMIC DNA]</scope>
    <source>
        <strain evidence="10 11">PR63039</strain>
    </source>
</reference>
<dbReference type="PANTHER" id="PTHR36106">
    <property type="entry name" value="ANAEROBIC C4-DICARBOXYLATE TRANSPORTER DCUB"/>
    <property type="match status" value="1"/>
</dbReference>
<sequence>MLLLQFCILIGMILIGSQMKGIGLGVMGMVGLSIFVFVFGMRPGDPPIDVMLVIMAIVSTAATLQACGGLDYLVQLAEKVIRSNPSNIVFIAPFTVYFFCLFAGTAHLLYSLLPIISEVAAKKRIRPERPLSISVIASHLAITGSPMSAATAAFAGASILAYQGALIDIMKVCIPACLIGILIGCLSVLKKGKELEDDPIFIEKMRDPEFAKSLDADEVGEKKELKKGAKSSVVIFSIAVLLIVLAGAFPQLLPVFEPGAASLVLKANGELQMVAVISMITLTASALMMITTKTSAIAVTKVSLFSSMATAVVSVFGVVWMSSTFMAHNEVVIKAFMTDVVSAYPWTFAIAVFILGALMFSQAATTKTMMPLGVSLGLSNPALIAIFPAVNADFVLPGYPTLLAAINFDRTGSTKIGKFVVNHSFMIPGLVAIGVAVTAGFLLGAILL</sequence>
<evidence type="ECO:0000256" key="3">
    <source>
        <dbReference type="ARBA" id="ARBA00022448"/>
    </source>
</evidence>
<feature type="transmembrane region" description="Helical" evidence="9">
    <location>
        <begin position="372"/>
        <end position="390"/>
    </location>
</feature>
<dbReference type="PIRSF" id="PIRSF004539">
    <property type="entry name" value="C4-dicrbxl_trns"/>
    <property type="match status" value="1"/>
</dbReference>
<keyword evidence="7 9" id="KW-1133">Transmembrane helix</keyword>
<feature type="transmembrane region" description="Helical" evidence="9">
    <location>
        <begin position="52"/>
        <end position="74"/>
    </location>
</feature>
<evidence type="ECO:0000256" key="9">
    <source>
        <dbReference type="SAM" id="Phobius"/>
    </source>
</evidence>
<comment type="similarity">
    <text evidence="2">Belongs to the DcuA/DcuB transporter (TC 2.A.13.1) family.</text>
</comment>
<dbReference type="GO" id="GO:0005886">
    <property type="term" value="C:plasma membrane"/>
    <property type="evidence" value="ECO:0007669"/>
    <property type="project" value="UniProtKB-SubCell"/>
</dbReference>
<dbReference type="Pfam" id="PF03605">
    <property type="entry name" value="DcuA_DcuB"/>
    <property type="match status" value="1"/>
</dbReference>
<keyword evidence="6 9" id="KW-0812">Transmembrane</keyword>
<feature type="transmembrane region" description="Helical" evidence="9">
    <location>
        <begin position="169"/>
        <end position="189"/>
    </location>
</feature>
<dbReference type="NCBIfam" id="NF009136">
    <property type="entry name" value="PRK12489.1"/>
    <property type="match status" value="1"/>
</dbReference>
<dbReference type="KEGG" id="mod:AS202_01185"/>
<feature type="transmembrane region" description="Helical" evidence="9">
    <location>
        <begin position="94"/>
        <end position="116"/>
    </location>
</feature>
<evidence type="ECO:0000313" key="11">
    <source>
        <dbReference type="Proteomes" id="UP000069030"/>
    </source>
</evidence>
<feature type="transmembrane region" description="Helical" evidence="9">
    <location>
        <begin position="425"/>
        <end position="447"/>
    </location>
</feature>
<dbReference type="Proteomes" id="UP000069030">
    <property type="component" value="Chromosome"/>
</dbReference>
<dbReference type="RefSeq" id="WP_006264384.1">
    <property type="nucleotide sequence ID" value="NZ_CP013690.1"/>
</dbReference>
<evidence type="ECO:0000256" key="6">
    <source>
        <dbReference type="ARBA" id="ARBA00022692"/>
    </source>
</evidence>
<dbReference type="NCBIfam" id="TIGR00770">
    <property type="entry name" value="Dcu"/>
    <property type="match status" value="1"/>
</dbReference>
<comment type="subcellular location">
    <subcellularLocation>
        <location evidence="1">Cell inner membrane</location>
        <topology evidence="1">Multi-pass membrane protein</topology>
    </subcellularLocation>
</comment>
<protein>
    <submittedName>
        <fullName evidence="10">C4-dicarboxylate ABC transporter</fullName>
    </submittedName>
</protein>
<keyword evidence="5" id="KW-0997">Cell inner membrane</keyword>
<dbReference type="NCBIfam" id="NF006927">
    <property type="entry name" value="PRK09412.1"/>
    <property type="match status" value="1"/>
</dbReference>
<feature type="transmembrane region" description="Helical" evidence="9">
    <location>
        <begin position="302"/>
        <end position="323"/>
    </location>
</feature>
<dbReference type="EMBL" id="CP013690">
    <property type="protein sequence ID" value="ALU24870.1"/>
    <property type="molecule type" value="Genomic_DNA"/>
</dbReference>
<evidence type="ECO:0000256" key="1">
    <source>
        <dbReference type="ARBA" id="ARBA00004429"/>
    </source>
</evidence>
<gene>
    <name evidence="10" type="ORF">AS202_01185</name>
</gene>
<keyword evidence="4" id="KW-1003">Cell membrane</keyword>
<keyword evidence="3" id="KW-0813">Transport</keyword>
<accession>A0AAI8C2L7</accession>
<feature type="transmembrane region" description="Helical" evidence="9">
    <location>
        <begin position="343"/>
        <end position="360"/>
    </location>
</feature>
<feature type="transmembrane region" description="Helical" evidence="9">
    <location>
        <begin position="137"/>
        <end position="163"/>
    </location>
</feature>
<name>A0AAI8C2L7_9FLAO</name>
<dbReference type="GO" id="GO:0015556">
    <property type="term" value="F:C4-dicarboxylate transmembrane transporter activity"/>
    <property type="evidence" value="ECO:0007669"/>
    <property type="project" value="InterPro"/>
</dbReference>
<evidence type="ECO:0000313" key="10">
    <source>
        <dbReference type="EMBL" id="ALU24870.1"/>
    </source>
</evidence>
<feature type="transmembrane region" description="Helical" evidence="9">
    <location>
        <begin position="273"/>
        <end position="290"/>
    </location>
</feature>
<dbReference type="AlphaFoldDB" id="A0AAI8C2L7"/>
<proteinExistence type="inferred from homology"/>
<dbReference type="InterPro" id="IPR004668">
    <property type="entry name" value="Anaer_Dcu_memb_transpt"/>
</dbReference>
<evidence type="ECO:0000256" key="5">
    <source>
        <dbReference type="ARBA" id="ARBA00022519"/>
    </source>
</evidence>
<evidence type="ECO:0000256" key="7">
    <source>
        <dbReference type="ARBA" id="ARBA00022989"/>
    </source>
</evidence>
<dbReference type="GeneID" id="66973459"/>